<evidence type="ECO:0000313" key="3">
    <source>
        <dbReference type="EMBL" id="CAH0363793.1"/>
    </source>
</evidence>
<protein>
    <submittedName>
        <fullName evidence="2">Uncharacterized protein</fullName>
    </submittedName>
</protein>
<evidence type="ECO:0000313" key="4">
    <source>
        <dbReference type="Proteomes" id="UP000789595"/>
    </source>
</evidence>
<dbReference type="EMBL" id="CAKKNE010000001">
    <property type="protein sequence ID" value="CAH0363793.1"/>
    <property type="molecule type" value="Genomic_DNA"/>
</dbReference>
<reference evidence="3" key="2">
    <citation type="submission" date="2021-11" db="EMBL/GenBank/DDBJ databases">
        <authorList>
            <consortium name="Genoscope - CEA"/>
            <person name="William W."/>
        </authorList>
    </citation>
    <scope>NUCLEOTIDE SEQUENCE</scope>
</reference>
<dbReference type="EMBL" id="HBIW01017893">
    <property type="protein sequence ID" value="CAE0699982.1"/>
    <property type="molecule type" value="Transcribed_RNA"/>
</dbReference>
<organism evidence="2">
    <name type="scientific">Pelagomonas calceolata</name>
    <dbReference type="NCBI Taxonomy" id="35677"/>
    <lineage>
        <taxon>Eukaryota</taxon>
        <taxon>Sar</taxon>
        <taxon>Stramenopiles</taxon>
        <taxon>Ochrophyta</taxon>
        <taxon>Pelagophyceae</taxon>
        <taxon>Pelagomonadales</taxon>
        <taxon>Pelagomonadaceae</taxon>
        <taxon>Pelagomonas</taxon>
    </lineage>
</organism>
<feature type="region of interest" description="Disordered" evidence="1">
    <location>
        <begin position="74"/>
        <end position="97"/>
    </location>
</feature>
<gene>
    <name evidence="2" type="ORF">PCAL00307_LOCUS15418</name>
    <name evidence="3" type="ORF">PECAL_1P01280</name>
</gene>
<dbReference type="Proteomes" id="UP000789595">
    <property type="component" value="Unassembled WGS sequence"/>
</dbReference>
<feature type="compositionally biased region" description="Acidic residues" evidence="1">
    <location>
        <begin position="135"/>
        <end position="146"/>
    </location>
</feature>
<name>A0A7S4EA54_9STRA</name>
<feature type="region of interest" description="Disordered" evidence="1">
    <location>
        <begin position="115"/>
        <end position="148"/>
    </location>
</feature>
<proteinExistence type="predicted"/>
<sequence length="306" mass="31884">MLNGHAQAAPAPADGLASRVRVGATVGKSFPGYGYHRGTIIEVGADDVVVHWETNEHTTLSLKEASRRVISADPTCGAGGATHPAATNEPDPPATPAAVQALDPATAAIREAYAREQAAAKAREESAGTPKPEAEAADESDSDDESLNAMRRSARERLDAATFTTGSKVEVTSPGGVCCTSGVVVHDNHHGVSVRFKIEDGDGAIVVVDPSAVEIIEYALPKVEEDVQSEARPAIVEPPKDDVDTASIVTPDDAANSSILKTSGAPAGKRRRVFDDRLNVAPLGPLPAERPLGPSAHEVWFGCPKD</sequence>
<evidence type="ECO:0000313" key="2">
    <source>
        <dbReference type="EMBL" id="CAE0699982.1"/>
    </source>
</evidence>
<dbReference type="AlphaFoldDB" id="A0A7S4EA54"/>
<keyword evidence="4" id="KW-1185">Reference proteome</keyword>
<evidence type="ECO:0000256" key="1">
    <source>
        <dbReference type="SAM" id="MobiDB-lite"/>
    </source>
</evidence>
<accession>A0A7S4EA54</accession>
<reference evidence="2" key="1">
    <citation type="submission" date="2021-01" db="EMBL/GenBank/DDBJ databases">
        <authorList>
            <person name="Corre E."/>
            <person name="Pelletier E."/>
            <person name="Niang G."/>
            <person name="Scheremetjew M."/>
            <person name="Finn R."/>
            <person name="Kale V."/>
            <person name="Holt S."/>
            <person name="Cochrane G."/>
            <person name="Meng A."/>
            <person name="Brown T."/>
            <person name="Cohen L."/>
        </authorList>
    </citation>
    <scope>NUCLEOTIDE SEQUENCE</scope>
    <source>
        <strain evidence="2">CCMP1756</strain>
    </source>
</reference>